<dbReference type="EMBL" id="GGEC01081527">
    <property type="protein sequence ID" value="MBX62011.1"/>
    <property type="molecule type" value="Transcribed_RNA"/>
</dbReference>
<name>A0A2P2Q4W6_RHIMU</name>
<proteinExistence type="predicted"/>
<accession>A0A2P2Q4W6</accession>
<organism evidence="1">
    <name type="scientific">Rhizophora mucronata</name>
    <name type="common">Asiatic mangrove</name>
    <dbReference type="NCBI Taxonomy" id="61149"/>
    <lineage>
        <taxon>Eukaryota</taxon>
        <taxon>Viridiplantae</taxon>
        <taxon>Streptophyta</taxon>
        <taxon>Embryophyta</taxon>
        <taxon>Tracheophyta</taxon>
        <taxon>Spermatophyta</taxon>
        <taxon>Magnoliopsida</taxon>
        <taxon>eudicotyledons</taxon>
        <taxon>Gunneridae</taxon>
        <taxon>Pentapetalae</taxon>
        <taxon>rosids</taxon>
        <taxon>fabids</taxon>
        <taxon>Malpighiales</taxon>
        <taxon>Rhizophoraceae</taxon>
        <taxon>Rhizophora</taxon>
    </lineage>
</organism>
<dbReference type="AlphaFoldDB" id="A0A2P2Q4W6"/>
<protein>
    <submittedName>
        <fullName evidence="1">Uncharacterized protein</fullName>
    </submittedName>
</protein>
<evidence type="ECO:0000313" key="1">
    <source>
        <dbReference type="EMBL" id="MBX62011.1"/>
    </source>
</evidence>
<sequence length="66" mass="7997">MHSHMGVQHTCPIHTQNKSAHEYNNVTYMPDWRQRRRPSRQCYMNKKLRNNFKITNLLAKANMQIK</sequence>
<reference evidence="1" key="1">
    <citation type="submission" date="2018-02" db="EMBL/GenBank/DDBJ databases">
        <title>Rhizophora mucronata_Transcriptome.</title>
        <authorList>
            <person name="Meera S.P."/>
            <person name="Sreeshan A."/>
            <person name="Augustine A."/>
        </authorList>
    </citation>
    <scope>NUCLEOTIDE SEQUENCE</scope>
    <source>
        <tissue evidence="1">Leaf</tissue>
    </source>
</reference>